<keyword evidence="7 20" id="KW-0812">Transmembrane</keyword>
<keyword evidence="12" id="KW-0221">Differentiation</keyword>
<evidence type="ECO:0000256" key="10">
    <source>
        <dbReference type="ARBA" id="ARBA00022741"/>
    </source>
</evidence>
<comment type="subcellular location">
    <subcellularLocation>
        <location evidence="1">Cell membrane</location>
        <topology evidence="1">Single-pass type I membrane protein</topology>
    </subcellularLocation>
</comment>
<dbReference type="Gene3D" id="3.80.10.10">
    <property type="entry name" value="Ribonuclease Inhibitor"/>
    <property type="match status" value="5"/>
</dbReference>
<dbReference type="FunFam" id="1.10.510.10:FF:000201">
    <property type="entry name" value="Leucine-rich repeat receptor-like serine/threonine-protein kinase"/>
    <property type="match status" value="1"/>
</dbReference>
<dbReference type="InterPro" id="IPR000719">
    <property type="entry name" value="Prot_kinase_dom"/>
</dbReference>
<dbReference type="PANTHER" id="PTHR48056:SF52">
    <property type="entry name" value="PROTEIN KINASE DOMAIN-CONTAINING PROTEIN"/>
    <property type="match status" value="1"/>
</dbReference>
<comment type="catalytic activity">
    <reaction evidence="18">
        <text>L-threonyl-[protein] + ATP = O-phospho-L-threonyl-[protein] + ADP + H(+)</text>
        <dbReference type="Rhea" id="RHEA:46608"/>
        <dbReference type="Rhea" id="RHEA-COMP:11060"/>
        <dbReference type="Rhea" id="RHEA-COMP:11605"/>
        <dbReference type="ChEBI" id="CHEBI:15378"/>
        <dbReference type="ChEBI" id="CHEBI:30013"/>
        <dbReference type="ChEBI" id="CHEBI:30616"/>
        <dbReference type="ChEBI" id="CHEBI:61977"/>
        <dbReference type="ChEBI" id="CHEBI:456216"/>
        <dbReference type="EC" id="2.7.11.1"/>
    </reaction>
</comment>
<dbReference type="SMART" id="SM00369">
    <property type="entry name" value="LRR_TYP"/>
    <property type="match status" value="5"/>
</dbReference>
<dbReference type="PROSITE" id="PS50011">
    <property type="entry name" value="PROTEIN_KINASE_DOM"/>
    <property type="match status" value="1"/>
</dbReference>
<dbReference type="SUPFAM" id="SSF56112">
    <property type="entry name" value="Protein kinase-like (PK-like)"/>
    <property type="match status" value="1"/>
</dbReference>
<name>A0AAN9JJ80_CLITE</name>
<dbReference type="GO" id="GO:0010075">
    <property type="term" value="P:regulation of meristem growth"/>
    <property type="evidence" value="ECO:0007669"/>
    <property type="project" value="UniProtKB-ARBA"/>
</dbReference>
<dbReference type="GO" id="GO:0030154">
    <property type="term" value="P:cell differentiation"/>
    <property type="evidence" value="ECO:0007669"/>
    <property type="project" value="UniProtKB-KW"/>
</dbReference>
<keyword evidence="17" id="KW-0325">Glycoprotein</keyword>
<dbReference type="Gene3D" id="3.30.200.20">
    <property type="entry name" value="Phosphorylase Kinase, domain 1"/>
    <property type="match status" value="1"/>
</dbReference>
<evidence type="ECO:0000256" key="20">
    <source>
        <dbReference type="SAM" id="Phobius"/>
    </source>
</evidence>
<evidence type="ECO:0000256" key="6">
    <source>
        <dbReference type="ARBA" id="ARBA00022679"/>
    </source>
</evidence>
<evidence type="ECO:0000313" key="24">
    <source>
        <dbReference type="Proteomes" id="UP001359559"/>
    </source>
</evidence>
<dbReference type="FunFam" id="3.80.10.10:FF:000560">
    <property type="entry name" value="Leucine-rich repeat receptor-like serine/threonine-protein kinase BAM3"/>
    <property type="match status" value="1"/>
</dbReference>
<dbReference type="InterPro" id="IPR050647">
    <property type="entry name" value="Plant_LRR-RLKs"/>
</dbReference>
<evidence type="ECO:0000256" key="12">
    <source>
        <dbReference type="ARBA" id="ARBA00022782"/>
    </source>
</evidence>
<dbReference type="EMBL" id="JAYKXN010000003">
    <property type="protein sequence ID" value="KAK7300220.1"/>
    <property type="molecule type" value="Genomic_DNA"/>
</dbReference>
<dbReference type="InterPro" id="IPR001611">
    <property type="entry name" value="Leu-rich_rpt"/>
</dbReference>
<keyword evidence="16" id="KW-0675">Receptor</keyword>
<dbReference type="InterPro" id="IPR008271">
    <property type="entry name" value="Ser/Thr_kinase_AS"/>
</dbReference>
<evidence type="ECO:0000256" key="8">
    <source>
        <dbReference type="ARBA" id="ARBA00022729"/>
    </source>
</evidence>
<dbReference type="EC" id="2.7.11.1" evidence="2"/>
<dbReference type="Pfam" id="PF00560">
    <property type="entry name" value="LRR_1"/>
    <property type="match status" value="10"/>
</dbReference>
<dbReference type="PROSITE" id="PS00108">
    <property type="entry name" value="PROTEIN_KINASE_ST"/>
    <property type="match status" value="1"/>
</dbReference>
<feature type="domain" description="Protein kinase" evidence="22">
    <location>
        <begin position="711"/>
        <end position="991"/>
    </location>
</feature>
<keyword evidence="14 20" id="KW-1133">Transmembrane helix</keyword>
<dbReference type="SUPFAM" id="SSF52058">
    <property type="entry name" value="L domain-like"/>
    <property type="match status" value="2"/>
</dbReference>
<evidence type="ECO:0000256" key="17">
    <source>
        <dbReference type="ARBA" id="ARBA00023180"/>
    </source>
</evidence>
<dbReference type="InterPro" id="IPR001245">
    <property type="entry name" value="Ser-Thr/Tyr_kinase_cat_dom"/>
</dbReference>
<evidence type="ECO:0000256" key="9">
    <source>
        <dbReference type="ARBA" id="ARBA00022737"/>
    </source>
</evidence>
<dbReference type="FunFam" id="3.80.10.10:FF:000108">
    <property type="entry name" value="Leucine-rich repeat receptor-like serine/threonine-protein kinase BAM3"/>
    <property type="match status" value="1"/>
</dbReference>
<evidence type="ECO:0000256" key="19">
    <source>
        <dbReference type="ARBA" id="ARBA00048679"/>
    </source>
</evidence>
<dbReference type="Proteomes" id="UP001359559">
    <property type="component" value="Unassembled WGS sequence"/>
</dbReference>
<dbReference type="PANTHER" id="PTHR48056">
    <property type="entry name" value="LRR RECEPTOR-LIKE SERINE/THREONINE-PROTEIN KINASE-RELATED"/>
    <property type="match status" value="1"/>
</dbReference>
<keyword evidence="24" id="KW-1185">Reference proteome</keyword>
<feature type="transmembrane region" description="Helical" evidence="20">
    <location>
        <begin position="661"/>
        <end position="680"/>
    </location>
</feature>
<keyword evidence="9" id="KW-0677">Repeat</keyword>
<evidence type="ECO:0000313" key="23">
    <source>
        <dbReference type="EMBL" id="KAK7300220.1"/>
    </source>
</evidence>
<gene>
    <name evidence="23" type="ORF">RJT34_11060</name>
</gene>
<evidence type="ECO:0000256" key="18">
    <source>
        <dbReference type="ARBA" id="ARBA00047899"/>
    </source>
</evidence>
<keyword evidence="13" id="KW-0067">ATP-binding</keyword>
<dbReference type="Pfam" id="PF07714">
    <property type="entry name" value="PK_Tyr_Ser-Thr"/>
    <property type="match status" value="1"/>
</dbReference>
<organism evidence="23 24">
    <name type="scientific">Clitoria ternatea</name>
    <name type="common">Butterfly pea</name>
    <dbReference type="NCBI Taxonomy" id="43366"/>
    <lineage>
        <taxon>Eukaryota</taxon>
        <taxon>Viridiplantae</taxon>
        <taxon>Streptophyta</taxon>
        <taxon>Embryophyta</taxon>
        <taxon>Tracheophyta</taxon>
        <taxon>Spermatophyta</taxon>
        <taxon>Magnoliopsida</taxon>
        <taxon>eudicotyledons</taxon>
        <taxon>Gunneridae</taxon>
        <taxon>Pentapetalae</taxon>
        <taxon>rosids</taxon>
        <taxon>fabids</taxon>
        <taxon>Fabales</taxon>
        <taxon>Fabaceae</taxon>
        <taxon>Papilionoideae</taxon>
        <taxon>50 kb inversion clade</taxon>
        <taxon>NPAAA clade</taxon>
        <taxon>indigoferoid/millettioid clade</taxon>
        <taxon>Phaseoleae</taxon>
        <taxon>Clitoria</taxon>
    </lineage>
</organism>
<evidence type="ECO:0000256" key="4">
    <source>
        <dbReference type="ARBA" id="ARBA00022527"/>
    </source>
</evidence>
<keyword evidence="11" id="KW-0418">Kinase</keyword>
<reference evidence="23 24" key="1">
    <citation type="submission" date="2024-01" db="EMBL/GenBank/DDBJ databases">
        <title>The genomes of 5 underutilized Papilionoideae crops provide insights into root nodulation and disease resistance.</title>
        <authorList>
            <person name="Yuan L."/>
        </authorList>
    </citation>
    <scope>NUCLEOTIDE SEQUENCE [LARGE SCALE GENOMIC DNA]</scope>
    <source>
        <strain evidence="23">LY-2023</strain>
        <tissue evidence="23">Leaf</tissue>
    </source>
</reference>
<comment type="caution">
    <text evidence="23">The sequence shown here is derived from an EMBL/GenBank/DDBJ whole genome shotgun (WGS) entry which is preliminary data.</text>
</comment>
<dbReference type="GO" id="GO:0004674">
    <property type="term" value="F:protein serine/threonine kinase activity"/>
    <property type="evidence" value="ECO:0007669"/>
    <property type="project" value="UniProtKB-KW"/>
</dbReference>
<dbReference type="InterPro" id="IPR011009">
    <property type="entry name" value="Kinase-like_dom_sf"/>
</dbReference>
<keyword evidence="6" id="KW-0808">Transferase</keyword>
<evidence type="ECO:0000256" key="11">
    <source>
        <dbReference type="ARBA" id="ARBA00022777"/>
    </source>
</evidence>
<dbReference type="FunFam" id="3.80.10.10:FF:000371">
    <property type="entry name" value="Leucine-rich repeat receptor-like serine/threonine-protein kinase BAM3"/>
    <property type="match status" value="1"/>
</dbReference>
<dbReference type="InterPro" id="IPR032675">
    <property type="entry name" value="LRR_dom_sf"/>
</dbReference>
<evidence type="ECO:0000256" key="14">
    <source>
        <dbReference type="ARBA" id="ARBA00022989"/>
    </source>
</evidence>
<evidence type="ECO:0000256" key="5">
    <source>
        <dbReference type="ARBA" id="ARBA00022614"/>
    </source>
</evidence>
<evidence type="ECO:0000256" key="7">
    <source>
        <dbReference type="ARBA" id="ARBA00022692"/>
    </source>
</evidence>
<evidence type="ECO:0000256" key="21">
    <source>
        <dbReference type="SAM" id="SignalP"/>
    </source>
</evidence>
<dbReference type="AlphaFoldDB" id="A0AAN9JJ80"/>
<sequence length="995" mass="110206">MGTSTLTFQLFSLLIIPLCFTWTASVSSLPMSLRRQASILVSLKQDFESNTNNNTNAFFKTWDMSNHMSLCTWEGIQCDKTNNNSVVVSLDISNLNVSGTLSPSITQLKTLVSVSVAGNAFSGDFPSEIHKLENLAFLNISNNMFSGGMSWEFSHLKELQVFDAYNNEFNCSLPLGVTELPKLKFLNFGGNFFRGEIPPSYGNMLQLNFLSLAGNDLRGFIPSELGNLTSLTQLFLGYYNQFDGGIPPQFGKLTNLTHLDLANCGLKGPIPAELGNLKKLDTLYLQTNQLIGSIPPQLGNLSLLQNLDLSNNELIGDIPSEFSGLHELVLLNLFMNRLHGEIPPFIAELPKLEVLKLWHNNFTGAIPSRLGQNGKLVEIDLSTNKLTGLVPKSLCLGRRLKILILLNNFLFGSLPSDLGQCYTLERVRLGQNYLTGPIPNGFLYLPELSLLELQNNYLSGWLPRETSTAPSKLGQLNLSNNRLSGSLPASIGNLPNLQILLLHGNRFSGEIPPDIGRLKNILKLDVSVNNFSGSIPSAIGKCFLLTYLDLSQNQLSGPIPVQVTQIHILNYLNVSWNHLNQCLPKELGAMKGLTSADFSHNEFSGPIPEEGQFLVFNSSSFEGNPQLCGYDFNPCDHSSNAMLDSDDKGSAKPGVPGKYKLFFALALLGCSLAFATLAFIKSRKQRSHSNSWKLTTFQKLEYRSEDIIGCIKESNVIGRGGAGVVYRGTMPNGEQVAVKKLLGINKGCSHDNGLSAEIRTLGRIRHRYIVRLLAFCSNRETNLLVYEYMPHGSLGEVLHGKRGEFLKWDTRLKIAIEAAKGLCYLHHDCSPLIIHRDVKSNNILLNSEFEAHVADFGLAKFLQDTGTSECMSSIAGSYGYIAPEYAYTLKVDEKSDVYSFGVVLLELLTGRRPVGDFGEEGLDIVQWTKLQTNWSKERVVKILDERLCHIPLDEAKQVYFVAMLCVQEHSVERPTMREVVEMLAQAKQPNAFQLQ</sequence>
<keyword evidence="3" id="KW-0217">Developmental protein</keyword>
<proteinExistence type="predicted"/>
<keyword evidence="8 21" id="KW-0732">Signal</keyword>
<feature type="chain" id="PRO_5043038709" description="non-specific serine/threonine protein kinase" evidence="21">
    <location>
        <begin position="29"/>
        <end position="995"/>
    </location>
</feature>
<dbReference type="GO" id="GO:0005886">
    <property type="term" value="C:plasma membrane"/>
    <property type="evidence" value="ECO:0007669"/>
    <property type="project" value="UniProtKB-SubCell"/>
</dbReference>
<dbReference type="Gene3D" id="1.10.510.10">
    <property type="entry name" value="Transferase(Phosphotransferase) domain 1"/>
    <property type="match status" value="1"/>
</dbReference>
<evidence type="ECO:0000256" key="15">
    <source>
        <dbReference type="ARBA" id="ARBA00023136"/>
    </source>
</evidence>
<protein>
    <recommendedName>
        <fullName evidence="2">non-specific serine/threonine protein kinase</fullName>
        <ecNumber evidence="2">2.7.11.1</ecNumber>
    </recommendedName>
</protein>
<feature type="signal peptide" evidence="21">
    <location>
        <begin position="1"/>
        <end position="28"/>
    </location>
</feature>
<keyword evidence="5" id="KW-0433">Leucine-rich repeat</keyword>
<dbReference type="GO" id="GO:0005524">
    <property type="term" value="F:ATP binding"/>
    <property type="evidence" value="ECO:0007669"/>
    <property type="project" value="UniProtKB-KW"/>
</dbReference>
<keyword evidence="15 20" id="KW-0472">Membrane</keyword>
<keyword evidence="10" id="KW-0547">Nucleotide-binding</keyword>
<evidence type="ECO:0000256" key="2">
    <source>
        <dbReference type="ARBA" id="ARBA00012513"/>
    </source>
</evidence>
<keyword evidence="4" id="KW-0723">Serine/threonine-protein kinase</keyword>
<dbReference type="InterPro" id="IPR003591">
    <property type="entry name" value="Leu-rich_rpt_typical-subtyp"/>
</dbReference>
<dbReference type="SMART" id="SM00220">
    <property type="entry name" value="S_TKc"/>
    <property type="match status" value="1"/>
</dbReference>
<evidence type="ECO:0000256" key="3">
    <source>
        <dbReference type="ARBA" id="ARBA00022473"/>
    </source>
</evidence>
<evidence type="ECO:0000256" key="16">
    <source>
        <dbReference type="ARBA" id="ARBA00023170"/>
    </source>
</evidence>
<evidence type="ECO:0000259" key="22">
    <source>
        <dbReference type="PROSITE" id="PS50011"/>
    </source>
</evidence>
<dbReference type="FunFam" id="3.30.200.20:FF:000292">
    <property type="entry name" value="Leucine-rich repeat receptor-like serine/threonine-protein kinase BAM1"/>
    <property type="match status" value="1"/>
</dbReference>
<dbReference type="GO" id="GO:0033612">
    <property type="term" value="F:receptor serine/threonine kinase binding"/>
    <property type="evidence" value="ECO:0007669"/>
    <property type="project" value="TreeGrafter"/>
</dbReference>
<accession>A0AAN9JJ80</accession>
<evidence type="ECO:0000256" key="13">
    <source>
        <dbReference type="ARBA" id="ARBA00022840"/>
    </source>
</evidence>
<comment type="catalytic activity">
    <reaction evidence="19">
        <text>L-seryl-[protein] + ATP = O-phospho-L-seryl-[protein] + ADP + H(+)</text>
        <dbReference type="Rhea" id="RHEA:17989"/>
        <dbReference type="Rhea" id="RHEA-COMP:9863"/>
        <dbReference type="Rhea" id="RHEA-COMP:11604"/>
        <dbReference type="ChEBI" id="CHEBI:15378"/>
        <dbReference type="ChEBI" id="CHEBI:29999"/>
        <dbReference type="ChEBI" id="CHEBI:30616"/>
        <dbReference type="ChEBI" id="CHEBI:83421"/>
        <dbReference type="ChEBI" id="CHEBI:456216"/>
        <dbReference type="EC" id="2.7.11.1"/>
    </reaction>
</comment>
<dbReference type="GO" id="GO:0009908">
    <property type="term" value="P:flower development"/>
    <property type="evidence" value="ECO:0007669"/>
    <property type="project" value="UniProtKB-ARBA"/>
</dbReference>
<evidence type="ECO:0000256" key="1">
    <source>
        <dbReference type="ARBA" id="ARBA00004251"/>
    </source>
</evidence>